<keyword evidence="2" id="KW-0040">ANK repeat</keyword>
<evidence type="ECO:0000259" key="3">
    <source>
        <dbReference type="PROSITE" id="PS50097"/>
    </source>
</evidence>
<evidence type="ECO:0000256" key="2">
    <source>
        <dbReference type="ARBA" id="ARBA00023043"/>
    </source>
</evidence>
<dbReference type="Gene3D" id="3.30.710.10">
    <property type="entry name" value="Potassium Channel Kv1.1, Chain A"/>
    <property type="match status" value="1"/>
</dbReference>
<accession>A0ABP0PHI8</accession>
<dbReference type="SUPFAM" id="SSF54695">
    <property type="entry name" value="POZ domain"/>
    <property type="match status" value="1"/>
</dbReference>
<comment type="caution">
    <text evidence="4">The sequence shown here is derived from an EMBL/GenBank/DDBJ whole genome shotgun (WGS) entry which is preliminary data.</text>
</comment>
<dbReference type="EMBL" id="CAXAMN010023067">
    <property type="protein sequence ID" value="CAK9075008.1"/>
    <property type="molecule type" value="Genomic_DNA"/>
</dbReference>
<feature type="domain" description="BTB" evidence="3">
    <location>
        <begin position="354"/>
        <end position="426"/>
    </location>
</feature>
<dbReference type="PANTHER" id="PTHR46231:SF1">
    <property type="entry name" value="ANKYRIN REPEAT AND BTB_POZ DOMAIN-CONTAINING PROTEIN 1"/>
    <property type="match status" value="1"/>
</dbReference>
<dbReference type="PANTHER" id="PTHR46231">
    <property type="entry name" value="ANKYRIN REPEAT AND BTB/POZ DOMAIN-CONTAINING PROTEIN 1"/>
    <property type="match status" value="1"/>
</dbReference>
<gene>
    <name evidence="4" type="ORF">CCMP2556_LOCUS36933</name>
</gene>
<protein>
    <recommendedName>
        <fullName evidence="3">BTB domain-containing protein</fullName>
    </recommendedName>
</protein>
<sequence length="455" mass="51236">MMKPPFLILDPQDFTIQEIFGFHGEEDWPALDGRQRYHFPAKSLSAPVLSHLRRLGMRKSVGDGDCLAYLCQVLKDQHNRLPWKRYQDLQRGLMQRIVESWRVLPAGPHRDAILQKAFVDTSRDADSTDLSDTLFELKPFTPPNELFKLSELVSRARPLDPYLCWTTLPLCPRGFPEFEGYQRPTLKDVVAHALALGSLPDGAVPVHQWEEFKEKVVGPMCQFLAQNEVFQEATAPRSQTEGAPAQMARECAQVCSRLRKAKFIAIPLDPGSGGTGPHTLVAPWRISLVLKEHRPPMFALPDYLTEHVSVLRMLGVRDAVELPQESLVGQETDNARAADEAMTWLFENGSESFSDVTVRCDGGSLFLHRNILMSRSEYFKAMFQGAGSGFLESQSSGAEVSLMEFPLEVAQILFGYLYHGRVDERPLEGADATCFAQTPQLHNFMSSRFKLHQMS</sequence>
<dbReference type="InterPro" id="IPR044515">
    <property type="entry name" value="ABTB1"/>
</dbReference>
<dbReference type="Proteomes" id="UP001642484">
    <property type="component" value="Unassembled WGS sequence"/>
</dbReference>
<dbReference type="InterPro" id="IPR011333">
    <property type="entry name" value="SKP1/BTB/POZ_sf"/>
</dbReference>
<evidence type="ECO:0000256" key="1">
    <source>
        <dbReference type="ARBA" id="ARBA00022737"/>
    </source>
</evidence>
<dbReference type="SMART" id="SM00225">
    <property type="entry name" value="BTB"/>
    <property type="match status" value="1"/>
</dbReference>
<dbReference type="PROSITE" id="PS50097">
    <property type="entry name" value="BTB"/>
    <property type="match status" value="1"/>
</dbReference>
<organism evidence="4 5">
    <name type="scientific">Durusdinium trenchii</name>
    <dbReference type="NCBI Taxonomy" id="1381693"/>
    <lineage>
        <taxon>Eukaryota</taxon>
        <taxon>Sar</taxon>
        <taxon>Alveolata</taxon>
        <taxon>Dinophyceae</taxon>
        <taxon>Suessiales</taxon>
        <taxon>Symbiodiniaceae</taxon>
        <taxon>Durusdinium</taxon>
    </lineage>
</organism>
<dbReference type="InterPro" id="IPR000210">
    <property type="entry name" value="BTB/POZ_dom"/>
</dbReference>
<reference evidence="4 5" key="1">
    <citation type="submission" date="2024-02" db="EMBL/GenBank/DDBJ databases">
        <authorList>
            <person name="Chen Y."/>
            <person name="Shah S."/>
            <person name="Dougan E. K."/>
            <person name="Thang M."/>
            <person name="Chan C."/>
        </authorList>
    </citation>
    <scope>NUCLEOTIDE SEQUENCE [LARGE SCALE GENOMIC DNA]</scope>
</reference>
<dbReference type="Pfam" id="PF00651">
    <property type="entry name" value="BTB"/>
    <property type="match status" value="1"/>
</dbReference>
<proteinExistence type="predicted"/>
<keyword evidence="1" id="KW-0677">Repeat</keyword>
<evidence type="ECO:0000313" key="4">
    <source>
        <dbReference type="EMBL" id="CAK9075008.1"/>
    </source>
</evidence>
<dbReference type="CDD" id="cd18186">
    <property type="entry name" value="BTB_POZ_ZBTB_KLHL-like"/>
    <property type="match status" value="1"/>
</dbReference>
<keyword evidence="5" id="KW-1185">Reference proteome</keyword>
<name>A0ABP0PHI8_9DINO</name>
<evidence type="ECO:0000313" key="5">
    <source>
        <dbReference type="Proteomes" id="UP001642484"/>
    </source>
</evidence>